<keyword evidence="2" id="KW-1185">Reference proteome</keyword>
<reference evidence="1 2" key="1">
    <citation type="submission" date="2024-04" db="EMBL/GenBank/DDBJ databases">
        <title>Human intestinal bacterial collection.</title>
        <authorList>
            <person name="Pauvert C."/>
            <person name="Hitch T.C.A."/>
            <person name="Clavel T."/>
        </authorList>
    </citation>
    <scope>NUCLEOTIDE SEQUENCE [LARGE SCALE GENOMIC DNA]</scope>
    <source>
        <strain evidence="1 2">CLA-AA-H145</strain>
    </source>
</reference>
<dbReference type="InterPro" id="IPR018550">
    <property type="entry name" value="Lipid-A_deacylase-rel"/>
</dbReference>
<dbReference type="EMBL" id="JBBNFP010000003">
    <property type="protein sequence ID" value="MEQ2485723.1"/>
    <property type="molecule type" value="Genomic_DNA"/>
</dbReference>
<name>A0ABV1FMU6_9BACT</name>
<gene>
    <name evidence="1" type="ORF">AAAT34_01485</name>
</gene>
<dbReference type="GO" id="GO:0016787">
    <property type="term" value="F:hydrolase activity"/>
    <property type="evidence" value="ECO:0007669"/>
    <property type="project" value="UniProtKB-KW"/>
</dbReference>
<keyword evidence="1" id="KW-0378">Hydrolase</keyword>
<evidence type="ECO:0000313" key="2">
    <source>
        <dbReference type="Proteomes" id="UP001487296"/>
    </source>
</evidence>
<dbReference type="Pfam" id="PF09411">
    <property type="entry name" value="PagL"/>
    <property type="match status" value="1"/>
</dbReference>
<proteinExistence type="predicted"/>
<dbReference type="RefSeq" id="WP_252344830.1">
    <property type="nucleotide sequence ID" value="NZ_JAHKBE010000002.1"/>
</dbReference>
<sequence length="422" mass="48436">MKVNMRMRFWLLVWCLFVIGGVRCVAGDSLQWRHWGGGVAVLPGRAIVMDSYQGMWQKGRNNLTAALEVAYTPLPLDSDAFARDFGYPTISAGMRYHFDHGVTMHKAQDPTWGMAQEADYDSRMGNVVSAYGTFTRPFFRSRHWMADYSISFGTSYSRRKYNKENNVDNELIGSRWLIYFGTGLHLTWRMAENWGLRAGLEYYHHSNGALNRPNKGANFVAPSLGVVYMPYYKEVVDAKSWAPRQPFNPYWYLNLTASVGAKALEEDWKKTQMQTPPGDPNYQTEDFKVYTTYALSADVMCRYQRRWASGVGVDAFYSTYTSHIRELDQAAGYHDKQVPWSVGISGKHEVFWHQLSLSMALGVYVYRHVGHTAKALEKPYYERIGLHYTFRRLGGLQVGANVKAHKVKADYTEVSLSWPFRL</sequence>
<organism evidence="1 2">
    <name type="scientific">Hallella faecis</name>
    <dbReference type="NCBI Taxonomy" id="2841596"/>
    <lineage>
        <taxon>Bacteria</taxon>
        <taxon>Pseudomonadati</taxon>
        <taxon>Bacteroidota</taxon>
        <taxon>Bacteroidia</taxon>
        <taxon>Bacteroidales</taxon>
        <taxon>Prevotellaceae</taxon>
        <taxon>Hallella</taxon>
    </lineage>
</organism>
<dbReference type="Proteomes" id="UP001487296">
    <property type="component" value="Unassembled WGS sequence"/>
</dbReference>
<comment type="caution">
    <text evidence="1">The sequence shown here is derived from an EMBL/GenBank/DDBJ whole genome shotgun (WGS) entry which is preliminary data.</text>
</comment>
<accession>A0ABV1FMU6</accession>
<evidence type="ECO:0000313" key="1">
    <source>
        <dbReference type="EMBL" id="MEQ2485723.1"/>
    </source>
</evidence>
<dbReference type="Gene3D" id="2.40.160.20">
    <property type="match status" value="1"/>
</dbReference>
<protein>
    <submittedName>
        <fullName evidence="1">Acyloxyacyl hydrolase</fullName>
    </submittedName>
</protein>